<gene>
    <name evidence="2" type="ORF">SAMN06265340_102146</name>
</gene>
<proteinExistence type="predicted"/>
<dbReference type="OrthoDB" id="9815231at2"/>
<evidence type="ECO:0000313" key="2">
    <source>
        <dbReference type="EMBL" id="SNR66542.1"/>
    </source>
</evidence>
<evidence type="ECO:0000259" key="1">
    <source>
        <dbReference type="Pfam" id="PF13276"/>
    </source>
</evidence>
<dbReference type="Pfam" id="PF13276">
    <property type="entry name" value="HTH_21"/>
    <property type="match status" value="1"/>
</dbReference>
<dbReference type="InterPro" id="IPR025948">
    <property type="entry name" value="HTH-like_dom"/>
</dbReference>
<sequence length="88" mass="10374">MVLINEQYLNDPTYGIRRMTAYLSKKGYEINRKREKRLIRKMEIKAVYQEPKTSILPKEIPSTENLVNRLKIECAKIDAYSKNVLSIL</sequence>
<feature type="domain" description="HTH-like" evidence="1">
    <location>
        <begin position="3"/>
        <end position="51"/>
    </location>
</feature>
<accession>A0A238Y6E7</accession>
<dbReference type="EMBL" id="FZOB01000002">
    <property type="protein sequence ID" value="SNR66542.1"/>
    <property type="molecule type" value="Genomic_DNA"/>
</dbReference>
<organism evidence="2 3">
    <name type="scientific">Desulfurobacterium atlanticum</name>
    <dbReference type="NCBI Taxonomy" id="240169"/>
    <lineage>
        <taxon>Bacteria</taxon>
        <taxon>Pseudomonadati</taxon>
        <taxon>Aquificota</taxon>
        <taxon>Aquificia</taxon>
        <taxon>Desulfurobacteriales</taxon>
        <taxon>Desulfurobacteriaceae</taxon>
        <taxon>Desulfurobacterium</taxon>
    </lineage>
</organism>
<dbReference type="RefSeq" id="WP_089322493.1">
    <property type="nucleotide sequence ID" value="NZ_FZOB01000002.1"/>
</dbReference>
<protein>
    <submittedName>
        <fullName evidence="2">HTH-like domain-containing protein</fullName>
    </submittedName>
</protein>
<keyword evidence="3" id="KW-1185">Reference proteome</keyword>
<reference evidence="3" key="1">
    <citation type="submission" date="2017-06" db="EMBL/GenBank/DDBJ databases">
        <authorList>
            <person name="Varghese N."/>
            <person name="Submissions S."/>
        </authorList>
    </citation>
    <scope>NUCLEOTIDE SEQUENCE [LARGE SCALE GENOMIC DNA]</scope>
    <source>
        <strain evidence="3">DSM 15668</strain>
    </source>
</reference>
<name>A0A238Y6E7_9BACT</name>
<dbReference type="Proteomes" id="UP000198405">
    <property type="component" value="Unassembled WGS sequence"/>
</dbReference>
<dbReference type="AlphaFoldDB" id="A0A238Y6E7"/>
<evidence type="ECO:0000313" key="3">
    <source>
        <dbReference type="Proteomes" id="UP000198405"/>
    </source>
</evidence>